<dbReference type="PANTHER" id="PTHR30146">
    <property type="entry name" value="LACI-RELATED TRANSCRIPTIONAL REPRESSOR"/>
    <property type="match status" value="1"/>
</dbReference>
<dbReference type="GO" id="GO:0000976">
    <property type="term" value="F:transcription cis-regulatory region binding"/>
    <property type="evidence" value="ECO:0007669"/>
    <property type="project" value="TreeGrafter"/>
</dbReference>
<dbReference type="InterPro" id="IPR046335">
    <property type="entry name" value="LacI/GalR-like_sensor"/>
</dbReference>
<dbReference type="SUPFAM" id="SSF53822">
    <property type="entry name" value="Periplasmic binding protein-like I"/>
    <property type="match status" value="1"/>
</dbReference>
<dbReference type="AlphaFoldDB" id="A0A518DLW1"/>
<sequence>MPDRPKHVALLIETSREYGRGLLRGVTRFHHENASWSIYFKPQGLGEPPPEWLRSWRGDGILARIDDRRMAERVLSTGLPVVDLRGALADLGVPSIGVDNRSVAKIAFEHLLDRGLRHFAFCGVPPGKNRFDDQRSEFFRQEVEATGRPCHLFDRWRHWANWERGQQQIADWLRELPKPVGVMTCHDDRGQQVLDACRRLGARSPDDVAVIGVDNDSFLCNLALPPLTSIDVDAERNGFEASSLLDRMMTGEAAPETPLYFPARRIVTRQSTDTIAVDDPDVAAVARFIRDHACRGVGITEALAQSSLSRSTLTRRFKALLHRTPIAQLTHVRLEHARQLLLETQLPMTAIAARCGFNEAKYFIEVFHRQVGVTPGSFRRDPLGQAGGAEEKRDAPQ</sequence>
<dbReference type="InterPro" id="IPR020449">
    <property type="entry name" value="Tscrpt_reg_AraC-type_HTH"/>
</dbReference>
<organism evidence="6 7">
    <name type="scientific">Lignipirellula cremea</name>
    <dbReference type="NCBI Taxonomy" id="2528010"/>
    <lineage>
        <taxon>Bacteria</taxon>
        <taxon>Pseudomonadati</taxon>
        <taxon>Planctomycetota</taxon>
        <taxon>Planctomycetia</taxon>
        <taxon>Pirellulales</taxon>
        <taxon>Pirellulaceae</taxon>
        <taxon>Lignipirellula</taxon>
    </lineage>
</organism>
<accession>A0A518DLW1</accession>
<proteinExistence type="predicted"/>
<dbReference type="InterPro" id="IPR009057">
    <property type="entry name" value="Homeodomain-like_sf"/>
</dbReference>
<evidence type="ECO:0000259" key="5">
    <source>
        <dbReference type="PROSITE" id="PS01124"/>
    </source>
</evidence>
<dbReference type="Gene3D" id="3.40.50.2300">
    <property type="match status" value="2"/>
</dbReference>
<dbReference type="Gene3D" id="1.10.10.60">
    <property type="entry name" value="Homeodomain-like"/>
    <property type="match status" value="2"/>
</dbReference>
<evidence type="ECO:0000256" key="1">
    <source>
        <dbReference type="ARBA" id="ARBA00023015"/>
    </source>
</evidence>
<dbReference type="PRINTS" id="PR00032">
    <property type="entry name" value="HTHARAC"/>
</dbReference>
<protein>
    <submittedName>
        <fullName evidence="6">Xylose operon regulatory protein</fullName>
    </submittedName>
</protein>
<dbReference type="KEGG" id="lcre:Pla8534_05850"/>
<dbReference type="PROSITE" id="PS01124">
    <property type="entry name" value="HTH_ARAC_FAMILY_2"/>
    <property type="match status" value="1"/>
</dbReference>
<gene>
    <name evidence="6" type="primary">xylR_2</name>
    <name evidence="6" type="ORF">Pla8534_05850</name>
</gene>
<dbReference type="Pfam" id="PF13377">
    <property type="entry name" value="Peripla_BP_3"/>
    <property type="match status" value="1"/>
</dbReference>
<evidence type="ECO:0000256" key="2">
    <source>
        <dbReference type="ARBA" id="ARBA00023125"/>
    </source>
</evidence>
<dbReference type="SMART" id="SM00342">
    <property type="entry name" value="HTH_ARAC"/>
    <property type="match status" value="1"/>
</dbReference>
<dbReference type="RefSeq" id="WP_197442952.1">
    <property type="nucleotide sequence ID" value="NZ_CP036433.1"/>
</dbReference>
<dbReference type="CDD" id="cd01543">
    <property type="entry name" value="PBP1_XylR"/>
    <property type="match status" value="1"/>
</dbReference>
<dbReference type="EMBL" id="CP036433">
    <property type="protein sequence ID" value="QDU92812.1"/>
    <property type="molecule type" value="Genomic_DNA"/>
</dbReference>
<feature type="region of interest" description="Disordered" evidence="4">
    <location>
        <begin position="378"/>
        <end position="397"/>
    </location>
</feature>
<dbReference type="InterPro" id="IPR018060">
    <property type="entry name" value="HTH_AraC"/>
</dbReference>
<dbReference type="PANTHER" id="PTHR30146:SF24">
    <property type="entry name" value="XYLOSE OPERON REGULATORY PROTEIN"/>
    <property type="match status" value="1"/>
</dbReference>
<keyword evidence="7" id="KW-1185">Reference proteome</keyword>
<dbReference type="Pfam" id="PF12833">
    <property type="entry name" value="HTH_18"/>
    <property type="match status" value="1"/>
</dbReference>
<dbReference type="Proteomes" id="UP000317648">
    <property type="component" value="Chromosome"/>
</dbReference>
<evidence type="ECO:0000256" key="4">
    <source>
        <dbReference type="SAM" id="MobiDB-lite"/>
    </source>
</evidence>
<dbReference type="SUPFAM" id="SSF46689">
    <property type="entry name" value="Homeodomain-like"/>
    <property type="match status" value="1"/>
</dbReference>
<dbReference type="Pfam" id="PF22177">
    <property type="entry name" value="PBP1_XylR"/>
    <property type="match status" value="1"/>
</dbReference>
<keyword evidence="1" id="KW-0805">Transcription regulation</keyword>
<reference evidence="6 7" key="1">
    <citation type="submission" date="2019-02" db="EMBL/GenBank/DDBJ databases">
        <title>Deep-cultivation of Planctomycetes and their phenomic and genomic characterization uncovers novel biology.</title>
        <authorList>
            <person name="Wiegand S."/>
            <person name="Jogler M."/>
            <person name="Boedeker C."/>
            <person name="Pinto D."/>
            <person name="Vollmers J."/>
            <person name="Rivas-Marin E."/>
            <person name="Kohn T."/>
            <person name="Peeters S.H."/>
            <person name="Heuer A."/>
            <person name="Rast P."/>
            <person name="Oberbeckmann S."/>
            <person name="Bunk B."/>
            <person name="Jeske O."/>
            <person name="Meyerdierks A."/>
            <person name="Storesund J.E."/>
            <person name="Kallscheuer N."/>
            <person name="Luecker S."/>
            <person name="Lage O.M."/>
            <person name="Pohl T."/>
            <person name="Merkel B.J."/>
            <person name="Hornburger P."/>
            <person name="Mueller R.-W."/>
            <person name="Bruemmer F."/>
            <person name="Labrenz M."/>
            <person name="Spormann A.M."/>
            <person name="Op den Camp H."/>
            <person name="Overmann J."/>
            <person name="Amann R."/>
            <person name="Jetten M.S.M."/>
            <person name="Mascher T."/>
            <person name="Medema M.H."/>
            <person name="Devos D.P."/>
            <person name="Kaster A.-K."/>
            <person name="Ovreas L."/>
            <person name="Rohde M."/>
            <person name="Galperin M.Y."/>
            <person name="Jogler C."/>
        </authorList>
    </citation>
    <scope>NUCLEOTIDE SEQUENCE [LARGE SCALE GENOMIC DNA]</scope>
    <source>
        <strain evidence="6 7">Pla85_3_4</strain>
    </source>
</reference>
<keyword evidence="3" id="KW-0804">Transcription</keyword>
<dbReference type="InterPro" id="IPR054031">
    <property type="entry name" value="XylR_PBP1"/>
</dbReference>
<evidence type="ECO:0000313" key="7">
    <source>
        <dbReference type="Proteomes" id="UP000317648"/>
    </source>
</evidence>
<evidence type="ECO:0000313" key="6">
    <source>
        <dbReference type="EMBL" id="QDU92812.1"/>
    </source>
</evidence>
<feature type="domain" description="HTH araC/xylS-type" evidence="5">
    <location>
        <begin position="283"/>
        <end position="381"/>
    </location>
</feature>
<keyword evidence="2" id="KW-0238">DNA-binding</keyword>
<name>A0A518DLW1_9BACT</name>
<evidence type="ECO:0000256" key="3">
    <source>
        <dbReference type="ARBA" id="ARBA00023163"/>
    </source>
</evidence>
<dbReference type="InterPro" id="IPR028082">
    <property type="entry name" value="Peripla_BP_I"/>
</dbReference>
<dbReference type="GO" id="GO:0003700">
    <property type="term" value="F:DNA-binding transcription factor activity"/>
    <property type="evidence" value="ECO:0007669"/>
    <property type="project" value="InterPro"/>
</dbReference>